<evidence type="ECO:0008006" key="5">
    <source>
        <dbReference type="Google" id="ProtNLM"/>
    </source>
</evidence>
<evidence type="ECO:0000256" key="1">
    <source>
        <dbReference type="ARBA" id="ARBA00023604"/>
    </source>
</evidence>
<dbReference type="PANTHER" id="PTHR34598:SF3">
    <property type="entry name" value="OXIDOREDUCTASE AN1597"/>
    <property type="match status" value="1"/>
</dbReference>
<feature type="region of interest" description="Disordered" evidence="2">
    <location>
        <begin position="1"/>
        <end position="31"/>
    </location>
</feature>
<gene>
    <name evidence="3" type="ORF">X797_006208</name>
</gene>
<evidence type="ECO:0000313" key="3">
    <source>
        <dbReference type="EMBL" id="EXV00800.1"/>
    </source>
</evidence>
<evidence type="ECO:0000313" key="4">
    <source>
        <dbReference type="Proteomes" id="UP000030151"/>
    </source>
</evidence>
<organism evidence="3 4">
    <name type="scientific">Metarhizium robertsii</name>
    <dbReference type="NCBI Taxonomy" id="568076"/>
    <lineage>
        <taxon>Eukaryota</taxon>
        <taxon>Fungi</taxon>
        <taxon>Dikarya</taxon>
        <taxon>Ascomycota</taxon>
        <taxon>Pezizomycotina</taxon>
        <taxon>Sordariomycetes</taxon>
        <taxon>Hypocreomycetidae</taxon>
        <taxon>Hypocreales</taxon>
        <taxon>Clavicipitaceae</taxon>
        <taxon>Metarhizium</taxon>
    </lineage>
</organism>
<dbReference type="PANTHER" id="PTHR34598">
    <property type="entry name" value="BLL6449 PROTEIN"/>
    <property type="match status" value="1"/>
</dbReference>
<dbReference type="eggNOG" id="ENOG502RYCS">
    <property type="taxonomic scope" value="Eukaryota"/>
</dbReference>
<sequence length="300" mass="33725">MAAAAVQTPLVPSTNTTPQVLQRTRERSVPKHDVTTTLKYHKDNEDGSPPHPSYAGRAETFERPFEPHQVTVRDIAGEEANYTLDRNGFQVHSHVATEKAFADDDQIKSSYYPETEQLLKDVTGASKVFIFDHTIRRQPPGATADRALRGPVQRVHIDQSYSAALSRVPHHLPGEAERLLRGRVQIINVWRPIRPIERDPLAVAEAASVSDADLVVTELIYPNRRGETYAVRHSPGHRWFYRSGLEPGQVLLIKCFDSKTDGRARRVPHTAFEDAAAREDAPARESIEVRALVFHEHDTD</sequence>
<feature type="compositionally biased region" description="Polar residues" evidence="2">
    <location>
        <begin position="10"/>
        <end position="22"/>
    </location>
</feature>
<accession>A0A0A1UUI5</accession>
<dbReference type="HOGENOM" id="CLU_042688_2_0_1"/>
<dbReference type="OrthoDB" id="412788at2759"/>
<comment type="similarity">
    <text evidence="1">Belongs to the asaB hydroxylase/desaturase family.</text>
</comment>
<dbReference type="EMBL" id="JELW01000011">
    <property type="protein sequence ID" value="EXV00800.1"/>
    <property type="molecule type" value="Genomic_DNA"/>
</dbReference>
<dbReference type="InterPro" id="IPR044053">
    <property type="entry name" value="AsaB-like"/>
</dbReference>
<protein>
    <recommendedName>
        <fullName evidence="5">Methyltransferase</fullName>
    </recommendedName>
</protein>
<name>A0A0A1UUI5_9HYPO</name>
<dbReference type="Proteomes" id="UP000030151">
    <property type="component" value="Unassembled WGS sequence"/>
</dbReference>
<comment type="caution">
    <text evidence="3">The sequence shown here is derived from an EMBL/GenBank/DDBJ whole genome shotgun (WGS) entry which is preliminary data.</text>
</comment>
<dbReference type="AlphaFoldDB" id="A0A0A1UUI5"/>
<proteinExistence type="inferred from homology"/>
<evidence type="ECO:0000256" key="2">
    <source>
        <dbReference type="SAM" id="MobiDB-lite"/>
    </source>
</evidence>
<dbReference type="GO" id="GO:0016491">
    <property type="term" value="F:oxidoreductase activity"/>
    <property type="evidence" value="ECO:0007669"/>
    <property type="project" value="InterPro"/>
</dbReference>
<dbReference type="NCBIfam" id="NF041278">
    <property type="entry name" value="CmcJ_NvfI_EfuI"/>
    <property type="match status" value="1"/>
</dbReference>
<reference evidence="3 4" key="1">
    <citation type="submission" date="2014-02" db="EMBL/GenBank/DDBJ databases">
        <title>The genome sequence of the entomopathogenic fungus Metarhizium robertsii ARSEF 2575.</title>
        <authorList>
            <person name="Giuliano Garisto Donzelli B."/>
            <person name="Roe B.A."/>
            <person name="Macmil S.L."/>
            <person name="Krasnoff S.B."/>
            <person name="Gibson D.M."/>
        </authorList>
    </citation>
    <scope>NUCLEOTIDE SEQUENCE [LARGE SCALE GENOMIC DNA]</scope>
    <source>
        <strain evidence="3 4">ARSEF 2575</strain>
    </source>
</reference>